<dbReference type="PANTHER" id="PTHR43398">
    <property type="entry name" value="DOLICHOL-PHOSPHATE MANNOSYLTRANSFERASE SUBUNIT 1"/>
    <property type="match status" value="1"/>
</dbReference>
<dbReference type="EMBL" id="MGEK01000039">
    <property type="protein sequence ID" value="OGL80289.1"/>
    <property type="molecule type" value="Genomic_DNA"/>
</dbReference>
<keyword evidence="3" id="KW-0808">Transferase</keyword>
<reference evidence="5 6" key="1">
    <citation type="journal article" date="2016" name="Nat. Commun.">
        <title>Thousands of microbial genomes shed light on interconnected biogeochemical processes in an aquifer system.</title>
        <authorList>
            <person name="Anantharaman K."/>
            <person name="Brown C.T."/>
            <person name="Hug L.A."/>
            <person name="Sharon I."/>
            <person name="Castelle C.J."/>
            <person name="Probst A.J."/>
            <person name="Thomas B.C."/>
            <person name="Singh A."/>
            <person name="Wilkins M.J."/>
            <person name="Karaoz U."/>
            <person name="Brodie E.L."/>
            <person name="Williams K.H."/>
            <person name="Hubbard S.S."/>
            <person name="Banfield J.F."/>
        </authorList>
    </citation>
    <scope>NUCLEOTIDE SEQUENCE [LARGE SCALE GENOMIC DNA]</scope>
</reference>
<dbReference type="SUPFAM" id="SSF53448">
    <property type="entry name" value="Nucleotide-diphospho-sugar transferases"/>
    <property type="match status" value="1"/>
</dbReference>
<keyword evidence="2" id="KW-0328">Glycosyltransferase</keyword>
<evidence type="ECO:0000256" key="3">
    <source>
        <dbReference type="ARBA" id="ARBA00022679"/>
    </source>
</evidence>
<evidence type="ECO:0000256" key="1">
    <source>
        <dbReference type="ARBA" id="ARBA00006739"/>
    </source>
</evidence>
<comment type="similarity">
    <text evidence="1">Belongs to the glycosyltransferase 2 family.</text>
</comment>
<organism evidence="5 6">
    <name type="scientific">Candidatus Uhrbacteria bacterium RIFCSPLOWO2_01_FULL_47_25</name>
    <dbReference type="NCBI Taxonomy" id="1802402"/>
    <lineage>
        <taxon>Bacteria</taxon>
        <taxon>Candidatus Uhriibacteriota</taxon>
    </lineage>
</organism>
<dbReference type="GO" id="GO:0016020">
    <property type="term" value="C:membrane"/>
    <property type="evidence" value="ECO:0007669"/>
    <property type="project" value="GOC"/>
</dbReference>
<dbReference type="InterPro" id="IPR039528">
    <property type="entry name" value="DPM1-like"/>
</dbReference>
<dbReference type="AlphaFoldDB" id="A0A1F7UPW0"/>
<name>A0A1F7UPW0_9BACT</name>
<evidence type="ECO:0000313" key="5">
    <source>
        <dbReference type="EMBL" id="OGL80289.1"/>
    </source>
</evidence>
<comment type="caution">
    <text evidence="5">The sequence shown here is derived from an EMBL/GenBank/DDBJ whole genome shotgun (WGS) entry which is preliminary data.</text>
</comment>
<evidence type="ECO:0000313" key="6">
    <source>
        <dbReference type="Proteomes" id="UP000176846"/>
    </source>
</evidence>
<dbReference type="PANTHER" id="PTHR43398:SF1">
    <property type="entry name" value="DOLICHOL-PHOSPHATE MANNOSYLTRANSFERASE SUBUNIT 1"/>
    <property type="match status" value="1"/>
</dbReference>
<evidence type="ECO:0000259" key="4">
    <source>
        <dbReference type="Pfam" id="PF00535"/>
    </source>
</evidence>
<dbReference type="GO" id="GO:0004582">
    <property type="term" value="F:dolichyl-phosphate beta-D-mannosyltransferase activity"/>
    <property type="evidence" value="ECO:0007669"/>
    <property type="project" value="InterPro"/>
</dbReference>
<dbReference type="Proteomes" id="UP000176846">
    <property type="component" value="Unassembled WGS sequence"/>
</dbReference>
<sequence>MAPTLVSPLPNGSLQVRGDARSAKLGIVIPLANEEKTIDELLARILKQVPQNTNVFCVLDKISNDETFKKIQEWGEKDPRVVLVWAPEDRCVVDAYFRGYKEALRNECDWILEMDGGLSHQPEEIPLFLRAMEQGFDYVGGSRFMKGSKYLKRRGRYLISLVGTWLTNILLGTKMKDMTSGFECFTREALEYVVKEGVKSRAHFFQTEIRTMMHDFNWVEVPITYRNPSSKVGATNINEALRNLWVLRKKRKPAKDYTR</sequence>
<dbReference type="Gene3D" id="3.90.550.10">
    <property type="entry name" value="Spore Coat Polysaccharide Biosynthesis Protein SpsA, Chain A"/>
    <property type="match status" value="1"/>
</dbReference>
<protein>
    <recommendedName>
        <fullName evidence="4">Glycosyltransferase 2-like domain-containing protein</fullName>
    </recommendedName>
</protein>
<proteinExistence type="inferred from homology"/>
<accession>A0A1F7UPW0</accession>
<dbReference type="InterPro" id="IPR001173">
    <property type="entry name" value="Glyco_trans_2-like"/>
</dbReference>
<dbReference type="GO" id="GO:0009247">
    <property type="term" value="P:glycolipid biosynthetic process"/>
    <property type="evidence" value="ECO:0007669"/>
    <property type="project" value="TreeGrafter"/>
</dbReference>
<feature type="domain" description="Glycosyltransferase 2-like" evidence="4">
    <location>
        <begin position="27"/>
        <end position="191"/>
    </location>
</feature>
<dbReference type="Pfam" id="PF00535">
    <property type="entry name" value="Glycos_transf_2"/>
    <property type="match status" value="1"/>
</dbReference>
<gene>
    <name evidence="5" type="ORF">A2936_02890</name>
</gene>
<evidence type="ECO:0000256" key="2">
    <source>
        <dbReference type="ARBA" id="ARBA00022676"/>
    </source>
</evidence>
<dbReference type="InterPro" id="IPR029044">
    <property type="entry name" value="Nucleotide-diphossugar_trans"/>
</dbReference>